<dbReference type="GO" id="GO:0005737">
    <property type="term" value="C:cytoplasm"/>
    <property type="evidence" value="ECO:0007669"/>
    <property type="project" value="UniProtKB-SubCell"/>
</dbReference>
<evidence type="ECO:0000259" key="12">
    <source>
        <dbReference type="PROSITE" id="PS51900"/>
    </source>
</evidence>
<evidence type="ECO:0000256" key="4">
    <source>
        <dbReference type="ARBA" id="ARBA00022829"/>
    </source>
</evidence>
<evidence type="ECO:0000256" key="10">
    <source>
        <dbReference type="SAM" id="MobiDB-lite"/>
    </source>
</evidence>
<dbReference type="GO" id="GO:0051301">
    <property type="term" value="P:cell division"/>
    <property type="evidence" value="ECO:0007669"/>
    <property type="project" value="UniProtKB-KW"/>
</dbReference>
<feature type="domain" description="Tyr recombinase" evidence="11">
    <location>
        <begin position="149"/>
        <end position="345"/>
    </location>
</feature>
<accession>A0A9D1G1X2</accession>
<proteinExistence type="predicted"/>
<keyword evidence="8" id="KW-0131">Cell cycle</keyword>
<evidence type="ECO:0000256" key="9">
    <source>
        <dbReference type="PROSITE-ProRule" id="PRU01248"/>
    </source>
</evidence>
<evidence type="ECO:0000256" key="3">
    <source>
        <dbReference type="ARBA" id="ARBA00022618"/>
    </source>
</evidence>
<dbReference type="PANTHER" id="PTHR30349:SF77">
    <property type="entry name" value="TYROSINE RECOMBINASE XERC"/>
    <property type="match status" value="1"/>
</dbReference>
<dbReference type="Gene3D" id="1.10.150.130">
    <property type="match status" value="1"/>
</dbReference>
<evidence type="ECO:0000256" key="5">
    <source>
        <dbReference type="ARBA" id="ARBA00022908"/>
    </source>
</evidence>
<dbReference type="PANTHER" id="PTHR30349">
    <property type="entry name" value="PHAGE INTEGRASE-RELATED"/>
    <property type="match status" value="1"/>
</dbReference>
<evidence type="ECO:0000256" key="7">
    <source>
        <dbReference type="ARBA" id="ARBA00023172"/>
    </source>
</evidence>
<sequence>MSLPLTYAQQTLITSEEKTREILRSLPQACRDFILSIEPTTQPLTRYAYALDLRVFFRYLLAEVPLFAGKTENDFTDADWEAITSQHLSAYLNYLNLYFKDDDSFLTNENLGKMRKMSAVRSFFKFLYKNKRISKDESALVDMPKRHEKPIIRLEIDEVAKLLDAAESGEQMTQRQKKYTEHTRLRDITILYLFLGTGMRVSELVGLDVQHVDLTINGLLVTRKGGNQAILYFPDEVADVLRTYIPYRRSLQALPGHENALFLSLQKKRISVDAIENMVKKYARVAAPLKRKISPHKLRATFGTNLYHETGDIYLVADVLGHADVNTTRRHYAAMSDDRRRMAARSVVLRDSDKQRKGAQTPPPEARETPLEDPAE</sequence>
<dbReference type="GO" id="GO:0003677">
    <property type="term" value="F:DNA binding"/>
    <property type="evidence" value="ECO:0007669"/>
    <property type="project" value="UniProtKB-UniRule"/>
</dbReference>
<dbReference type="InterPro" id="IPR002104">
    <property type="entry name" value="Integrase_catalytic"/>
</dbReference>
<dbReference type="PROSITE" id="PS51898">
    <property type="entry name" value="TYR_RECOMBINASE"/>
    <property type="match status" value="1"/>
</dbReference>
<feature type="region of interest" description="Disordered" evidence="10">
    <location>
        <begin position="345"/>
        <end position="376"/>
    </location>
</feature>
<organism evidence="13 14">
    <name type="scientific">Candidatus Alectryocaccomicrobium excrementavium</name>
    <dbReference type="NCBI Taxonomy" id="2840668"/>
    <lineage>
        <taxon>Bacteria</taxon>
        <taxon>Bacillati</taxon>
        <taxon>Bacillota</taxon>
        <taxon>Clostridia</taxon>
        <taxon>Candidatus Alectryocaccomicrobium</taxon>
    </lineage>
</organism>
<evidence type="ECO:0000259" key="11">
    <source>
        <dbReference type="PROSITE" id="PS51898"/>
    </source>
</evidence>
<dbReference type="AlphaFoldDB" id="A0A9D1G1X2"/>
<comment type="subcellular location">
    <subcellularLocation>
        <location evidence="1">Cytoplasm</location>
    </subcellularLocation>
</comment>
<dbReference type="InterPro" id="IPR013762">
    <property type="entry name" value="Integrase-like_cat_sf"/>
</dbReference>
<evidence type="ECO:0000256" key="1">
    <source>
        <dbReference type="ARBA" id="ARBA00004496"/>
    </source>
</evidence>
<dbReference type="Pfam" id="PF00589">
    <property type="entry name" value="Phage_integrase"/>
    <property type="match status" value="1"/>
</dbReference>
<comment type="caution">
    <text evidence="13">The sequence shown here is derived from an EMBL/GenBank/DDBJ whole genome shotgun (WGS) entry which is preliminary data.</text>
</comment>
<keyword evidence="4" id="KW-0159">Chromosome partition</keyword>
<dbReference type="EMBL" id="DVJN01000163">
    <property type="protein sequence ID" value="HIS92970.1"/>
    <property type="molecule type" value="Genomic_DNA"/>
</dbReference>
<dbReference type="InterPro" id="IPR011010">
    <property type="entry name" value="DNA_brk_join_enz"/>
</dbReference>
<dbReference type="Proteomes" id="UP000824140">
    <property type="component" value="Unassembled WGS sequence"/>
</dbReference>
<evidence type="ECO:0000256" key="6">
    <source>
        <dbReference type="ARBA" id="ARBA00023125"/>
    </source>
</evidence>
<keyword evidence="7" id="KW-0233">DNA recombination</keyword>
<reference evidence="13" key="1">
    <citation type="submission" date="2020-10" db="EMBL/GenBank/DDBJ databases">
        <authorList>
            <person name="Gilroy R."/>
        </authorList>
    </citation>
    <scope>NUCLEOTIDE SEQUENCE</scope>
    <source>
        <strain evidence="13">13766</strain>
    </source>
</reference>
<dbReference type="InterPro" id="IPR010998">
    <property type="entry name" value="Integrase_recombinase_N"/>
</dbReference>
<evidence type="ECO:0000313" key="13">
    <source>
        <dbReference type="EMBL" id="HIS92970.1"/>
    </source>
</evidence>
<dbReference type="SUPFAM" id="SSF56349">
    <property type="entry name" value="DNA breaking-rejoining enzymes"/>
    <property type="match status" value="1"/>
</dbReference>
<dbReference type="GO" id="GO:0006310">
    <property type="term" value="P:DNA recombination"/>
    <property type="evidence" value="ECO:0007669"/>
    <property type="project" value="UniProtKB-KW"/>
</dbReference>
<keyword evidence="2" id="KW-0963">Cytoplasm</keyword>
<dbReference type="Gene3D" id="1.10.443.10">
    <property type="entry name" value="Intergrase catalytic core"/>
    <property type="match status" value="1"/>
</dbReference>
<keyword evidence="6 9" id="KW-0238">DNA-binding</keyword>
<reference evidence="13" key="2">
    <citation type="journal article" date="2021" name="PeerJ">
        <title>Extensive microbial diversity within the chicken gut microbiome revealed by metagenomics and culture.</title>
        <authorList>
            <person name="Gilroy R."/>
            <person name="Ravi A."/>
            <person name="Getino M."/>
            <person name="Pursley I."/>
            <person name="Horton D.L."/>
            <person name="Alikhan N.F."/>
            <person name="Baker D."/>
            <person name="Gharbi K."/>
            <person name="Hall N."/>
            <person name="Watson M."/>
            <person name="Adriaenssens E.M."/>
            <person name="Foster-Nyarko E."/>
            <person name="Jarju S."/>
            <person name="Secka A."/>
            <person name="Antonio M."/>
            <person name="Oren A."/>
            <person name="Chaudhuri R.R."/>
            <person name="La Ragione R."/>
            <person name="Hildebrand F."/>
            <person name="Pallen M.J."/>
        </authorList>
    </citation>
    <scope>NUCLEOTIDE SEQUENCE</scope>
    <source>
        <strain evidence="13">13766</strain>
    </source>
</reference>
<dbReference type="GO" id="GO:0015074">
    <property type="term" value="P:DNA integration"/>
    <property type="evidence" value="ECO:0007669"/>
    <property type="project" value="UniProtKB-KW"/>
</dbReference>
<dbReference type="PROSITE" id="PS51900">
    <property type="entry name" value="CB"/>
    <property type="match status" value="1"/>
</dbReference>
<dbReference type="InterPro" id="IPR044068">
    <property type="entry name" value="CB"/>
</dbReference>
<gene>
    <name evidence="13" type="ORF">IAA84_08155</name>
</gene>
<name>A0A9D1G1X2_9FIRM</name>
<evidence type="ECO:0000256" key="8">
    <source>
        <dbReference type="ARBA" id="ARBA00023306"/>
    </source>
</evidence>
<keyword evidence="5" id="KW-0229">DNA integration</keyword>
<evidence type="ECO:0000313" key="14">
    <source>
        <dbReference type="Proteomes" id="UP000824140"/>
    </source>
</evidence>
<dbReference type="InterPro" id="IPR050090">
    <property type="entry name" value="Tyrosine_recombinase_XerCD"/>
</dbReference>
<keyword evidence="3" id="KW-0132">Cell division</keyword>
<dbReference type="GO" id="GO:0007059">
    <property type="term" value="P:chromosome segregation"/>
    <property type="evidence" value="ECO:0007669"/>
    <property type="project" value="UniProtKB-KW"/>
</dbReference>
<evidence type="ECO:0000256" key="2">
    <source>
        <dbReference type="ARBA" id="ARBA00022490"/>
    </source>
</evidence>
<feature type="domain" description="Core-binding (CB)" evidence="12">
    <location>
        <begin position="24"/>
        <end position="128"/>
    </location>
</feature>
<protein>
    <submittedName>
        <fullName evidence="13">Tyrosine-type recombinase/integrase</fullName>
    </submittedName>
</protein>